<dbReference type="InterPro" id="IPR017452">
    <property type="entry name" value="GPCR_Rhodpsn_7TM"/>
</dbReference>
<dbReference type="PANTHER" id="PTHR26452">
    <property type="entry name" value="OLFACTORY RECEPTOR"/>
    <property type="match status" value="1"/>
</dbReference>
<dbReference type="eggNOG" id="ENOG502QVN7">
    <property type="taxonomic scope" value="Eukaryota"/>
</dbReference>
<dbReference type="OrthoDB" id="6151005at2759"/>
<keyword evidence="4" id="KW-0716">Sensory transduction</keyword>
<dbReference type="PROSITE" id="PS50262">
    <property type="entry name" value="G_PROTEIN_RECEP_F1_2"/>
    <property type="match status" value="1"/>
</dbReference>
<evidence type="ECO:0000256" key="3">
    <source>
        <dbReference type="ARBA" id="ARBA00022692"/>
    </source>
</evidence>
<dbReference type="GO" id="GO:0004930">
    <property type="term" value="F:G protein-coupled receptor activity"/>
    <property type="evidence" value="ECO:0007669"/>
    <property type="project" value="UniProtKB-KW"/>
</dbReference>
<evidence type="ECO:0000256" key="6">
    <source>
        <dbReference type="ARBA" id="ARBA00023040"/>
    </source>
</evidence>
<dbReference type="SUPFAM" id="SSF81321">
    <property type="entry name" value="Family A G protein-coupled receptor-like"/>
    <property type="match status" value="1"/>
</dbReference>
<reference evidence="13" key="1">
    <citation type="submission" date="2025-08" db="UniProtKB">
        <authorList>
            <consortium name="RefSeq"/>
        </authorList>
    </citation>
    <scope>IDENTIFICATION</scope>
</reference>
<dbReference type="RefSeq" id="XP_007538544.1">
    <property type="nucleotide sequence ID" value="XM_007538482.1"/>
</dbReference>
<evidence type="ECO:0000256" key="2">
    <source>
        <dbReference type="ARBA" id="ARBA00022475"/>
    </source>
</evidence>
<organism evidence="12 13">
    <name type="scientific">Erinaceus europaeus</name>
    <name type="common">Western European hedgehog</name>
    <dbReference type="NCBI Taxonomy" id="9365"/>
    <lineage>
        <taxon>Eukaryota</taxon>
        <taxon>Metazoa</taxon>
        <taxon>Chordata</taxon>
        <taxon>Craniata</taxon>
        <taxon>Vertebrata</taxon>
        <taxon>Euteleostomi</taxon>
        <taxon>Mammalia</taxon>
        <taxon>Eutheria</taxon>
        <taxon>Laurasiatheria</taxon>
        <taxon>Eulipotyphla</taxon>
        <taxon>Erinaceidae</taxon>
        <taxon>Erinaceinae</taxon>
        <taxon>Erinaceus</taxon>
    </lineage>
</organism>
<dbReference type="AlphaFoldDB" id="A0A1S3APK6"/>
<evidence type="ECO:0000256" key="8">
    <source>
        <dbReference type="ARBA" id="ARBA00023170"/>
    </source>
</evidence>
<dbReference type="GO" id="GO:0005886">
    <property type="term" value="C:plasma membrane"/>
    <property type="evidence" value="ECO:0007669"/>
    <property type="project" value="UniProtKB-SubCell"/>
</dbReference>
<keyword evidence="7 10" id="KW-0472">Membrane</keyword>
<keyword evidence="5 10" id="KW-1133">Transmembrane helix</keyword>
<keyword evidence="2" id="KW-1003">Cell membrane</keyword>
<dbReference type="Gene3D" id="1.20.1070.10">
    <property type="entry name" value="Rhodopsin 7-helix transmembrane proteins"/>
    <property type="match status" value="1"/>
</dbReference>
<dbReference type="InterPro" id="IPR000725">
    <property type="entry name" value="Olfact_rcpt"/>
</dbReference>
<proteinExistence type="predicted"/>
<sequence>MDNLTIFTEFLLMDISSSRELQILQDLYCISVSVPKLIVNSLTSSKSISLQECAVQIFLYLFFASIELAFLVVMAYDLYFATCFPLRYKLTVTPHVCTHAAGGSWGTGVVYFAIHTGYMFRLPFTKSNVINQYFCDVPQGMRISSSEVQFTESVILAVSAGIVLACFTSLVLSYVNIFSTVLKICSGEASNKTLSTCTPQLIVLLLFVISGLIAVLDPIANEASLKNLLIAVFYVMVPPFNKPHYLQSAEPGY</sequence>
<evidence type="ECO:0000256" key="10">
    <source>
        <dbReference type="SAM" id="Phobius"/>
    </source>
</evidence>
<keyword evidence="6" id="KW-0297">G-protein coupled receptor</keyword>
<evidence type="ECO:0000256" key="4">
    <source>
        <dbReference type="ARBA" id="ARBA00022725"/>
    </source>
</evidence>
<protein>
    <submittedName>
        <fullName evidence="13">Olfactory receptor 14I1-like</fullName>
    </submittedName>
</protein>
<keyword evidence="9" id="KW-0807">Transducer</keyword>
<dbReference type="GO" id="GO:0004984">
    <property type="term" value="F:olfactory receptor activity"/>
    <property type="evidence" value="ECO:0007669"/>
    <property type="project" value="InterPro"/>
</dbReference>
<dbReference type="GeneID" id="103127587"/>
<comment type="subcellular location">
    <subcellularLocation>
        <location evidence="1">Cell membrane</location>
        <topology evidence="1">Multi-pass membrane protein</topology>
    </subcellularLocation>
</comment>
<feature type="transmembrane region" description="Helical" evidence="10">
    <location>
        <begin position="57"/>
        <end position="79"/>
    </location>
</feature>
<dbReference type="InterPro" id="IPR050516">
    <property type="entry name" value="Olfactory_GPCR"/>
</dbReference>
<evidence type="ECO:0000259" key="11">
    <source>
        <dbReference type="PROSITE" id="PS50262"/>
    </source>
</evidence>
<dbReference type="PRINTS" id="PR00245">
    <property type="entry name" value="OLFACTORYR"/>
</dbReference>
<evidence type="ECO:0000256" key="1">
    <source>
        <dbReference type="ARBA" id="ARBA00004651"/>
    </source>
</evidence>
<evidence type="ECO:0000313" key="13">
    <source>
        <dbReference type="RefSeq" id="XP_007538544.1"/>
    </source>
</evidence>
<feature type="transmembrane region" description="Helical" evidence="10">
    <location>
        <begin position="154"/>
        <end position="178"/>
    </location>
</feature>
<evidence type="ECO:0000256" key="5">
    <source>
        <dbReference type="ARBA" id="ARBA00022989"/>
    </source>
</evidence>
<keyword evidence="8" id="KW-0675">Receptor</keyword>
<name>A0A1S3APK6_ERIEU</name>
<keyword evidence="4" id="KW-0552">Olfaction</keyword>
<keyword evidence="12" id="KW-1185">Reference proteome</keyword>
<accession>A0A1S3APK6</accession>
<evidence type="ECO:0000313" key="12">
    <source>
        <dbReference type="Proteomes" id="UP001652624"/>
    </source>
</evidence>
<gene>
    <name evidence="13" type="primary">LOC103127587</name>
</gene>
<evidence type="ECO:0000256" key="7">
    <source>
        <dbReference type="ARBA" id="ARBA00023136"/>
    </source>
</evidence>
<feature type="domain" description="G-protein coupled receptors family 1 profile" evidence="11">
    <location>
        <begin position="1"/>
        <end position="206"/>
    </location>
</feature>
<dbReference type="Pfam" id="PF13853">
    <property type="entry name" value="7tm_4"/>
    <property type="match status" value="1"/>
</dbReference>
<keyword evidence="3 10" id="KW-0812">Transmembrane</keyword>
<feature type="transmembrane region" description="Helical" evidence="10">
    <location>
        <begin position="198"/>
        <end position="216"/>
    </location>
</feature>
<dbReference type="InParanoid" id="A0A1S3APK6"/>
<dbReference type="Proteomes" id="UP001652624">
    <property type="component" value="Chromosome 9"/>
</dbReference>
<evidence type="ECO:0000256" key="9">
    <source>
        <dbReference type="ARBA" id="ARBA00023224"/>
    </source>
</evidence>